<dbReference type="Proteomes" id="UP000525078">
    <property type="component" value="Unassembled WGS sequence"/>
</dbReference>
<dbReference type="InterPro" id="IPR025836">
    <property type="entry name" value="Zn_knuckle_CX2CX4HX4C"/>
</dbReference>
<comment type="caution">
    <text evidence="4">The sequence shown here is derived from an EMBL/GenBank/DDBJ whole genome shotgun (WGS) entry which is preliminary data.</text>
</comment>
<keyword evidence="1" id="KW-0479">Metal-binding</keyword>
<gene>
    <name evidence="4" type="ORF">F8388_012601</name>
</gene>
<evidence type="ECO:0000259" key="3">
    <source>
        <dbReference type="PROSITE" id="PS50158"/>
    </source>
</evidence>
<protein>
    <recommendedName>
        <fullName evidence="3">CCHC-type domain-containing protein</fullName>
    </recommendedName>
</protein>
<dbReference type="AlphaFoldDB" id="A0A7J6HCV3"/>
<evidence type="ECO:0000256" key="1">
    <source>
        <dbReference type="PROSITE-ProRule" id="PRU00047"/>
    </source>
</evidence>
<evidence type="ECO:0000313" key="5">
    <source>
        <dbReference type="Proteomes" id="UP000525078"/>
    </source>
</evidence>
<accession>A0A7J6HCV3</accession>
<feature type="domain" description="CCHC-type" evidence="3">
    <location>
        <begin position="136"/>
        <end position="149"/>
    </location>
</feature>
<keyword evidence="1" id="KW-0862">Zinc</keyword>
<reference evidence="4 5" key="1">
    <citation type="journal article" date="2020" name="bioRxiv">
        <title>Sequence and annotation of 42 cannabis genomes reveals extensive copy number variation in cannabinoid synthesis and pathogen resistance genes.</title>
        <authorList>
            <person name="Mckernan K.J."/>
            <person name="Helbert Y."/>
            <person name="Kane L.T."/>
            <person name="Ebling H."/>
            <person name="Zhang L."/>
            <person name="Liu B."/>
            <person name="Eaton Z."/>
            <person name="Mclaughlin S."/>
            <person name="Kingan S."/>
            <person name="Baybayan P."/>
            <person name="Concepcion G."/>
            <person name="Jordan M."/>
            <person name="Riva A."/>
            <person name="Barbazuk W."/>
            <person name="Harkins T."/>
        </authorList>
    </citation>
    <scope>NUCLEOTIDE SEQUENCE [LARGE SCALE GENOMIC DNA]</scope>
    <source>
        <strain evidence="5">cv. Jamaican Lion 4</strain>
        <tissue evidence="4">Leaf</tissue>
    </source>
</reference>
<dbReference type="Pfam" id="PF14392">
    <property type="entry name" value="zf-CCHC_4"/>
    <property type="match status" value="1"/>
</dbReference>
<dbReference type="GO" id="GO:0003676">
    <property type="term" value="F:nucleic acid binding"/>
    <property type="evidence" value="ECO:0007669"/>
    <property type="project" value="InterPro"/>
</dbReference>
<evidence type="ECO:0000313" key="4">
    <source>
        <dbReference type="EMBL" id="KAF4393092.1"/>
    </source>
</evidence>
<keyword evidence="1" id="KW-0863">Zinc-finger</keyword>
<dbReference type="EMBL" id="JAATIP010000015">
    <property type="protein sequence ID" value="KAF4393092.1"/>
    <property type="molecule type" value="Genomic_DNA"/>
</dbReference>
<dbReference type="GO" id="GO:0008270">
    <property type="term" value="F:zinc ion binding"/>
    <property type="evidence" value="ECO:0007669"/>
    <property type="project" value="UniProtKB-KW"/>
</dbReference>
<name>A0A7J6HCV3_CANSA</name>
<dbReference type="InterPro" id="IPR001878">
    <property type="entry name" value="Znf_CCHC"/>
</dbReference>
<dbReference type="PROSITE" id="PS50158">
    <property type="entry name" value="ZF_CCHC"/>
    <property type="match status" value="1"/>
</dbReference>
<feature type="region of interest" description="Disordered" evidence="2">
    <location>
        <begin position="252"/>
        <end position="280"/>
    </location>
</feature>
<proteinExistence type="predicted"/>
<sequence>MGGGSQPIHHDCQIQSSGEVVLESGSQQRILEEPAGANLEIEGIGMEHQDSREIHNRALGVPIDYLTEKNTTRLASMAGSVITIQNSDVSRMVADGFFRFQVWMSINKPVCPGFLLPCTGHKKWVAFKYDDLPFMCFRCGWIGHSQKDCSLEIKEIIGEDGRTAMVYGTWLKIDNGVRDGFQVVKGGIKETVIVHEQNIQGGSRQSLNISMGNSFEPLLSEEVGHDQRRCEVIEGKEPIQGSKELNKLQYTRDQYQQEENEGETNEMAQDGRGKRRLVEDRELMF</sequence>
<evidence type="ECO:0000256" key="2">
    <source>
        <dbReference type="SAM" id="MobiDB-lite"/>
    </source>
</evidence>
<feature type="compositionally biased region" description="Basic and acidic residues" evidence="2">
    <location>
        <begin position="269"/>
        <end position="280"/>
    </location>
</feature>
<organism evidence="4 5">
    <name type="scientific">Cannabis sativa</name>
    <name type="common">Hemp</name>
    <name type="synonym">Marijuana</name>
    <dbReference type="NCBI Taxonomy" id="3483"/>
    <lineage>
        <taxon>Eukaryota</taxon>
        <taxon>Viridiplantae</taxon>
        <taxon>Streptophyta</taxon>
        <taxon>Embryophyta</taxon>
        <taxon>Tracheophyta</taxon>
        <taxon>Spermatophyta</taxon>
        <taxon>Magnoliopsida</taxon>
        <taxon>eudicotyledons</taxon>
        <taxon>Gunneridae</taxon>
        <taxon>Pentapetalae</taxon>
        <taxon>rosids</taxon>
        <taxon>fabids</taxon>
        <taxon>Rosales</taxon>
        <taxon>Cannabaceae</taxon>
        <taxon>Cannabis</taxon>
    </lineage>
</organism>